<name>A0ABN1MR75_9FLAO</name>
<dbReference type="RefSeq" id="WP_343786777.1">
    <property type="nucleotide sequence ID" value="NZ_BAAAFH010000011.1"/>
</dbReference>
<dbReference type="PANTHER" id="PTHR33706:SF1">
    <property type="entry name" value="TPR REPEAT PROTEIN"/>
    <property type="match status" value="1"/>
</dbReference>
<sequence length="255" mass="29623">MNSIKVLVFILTVSTHFTLLSQGPNQTDAQGRKQGKWIVLFENSRVPQYEGQFKDGKPFGKFTYYYPSKKVKAIMQFENNGTVSRAVMYEEDGKLMAYGKYVNQQKDSVWTHFAPSGHTSYKETFKNGTLHGKKTIYYIPEHAEQKTQQVAQEYHYKNGKLSGEVKEYFPNGTLKSEGTYVNENYDGVVKKYHPNGKIMIIERYKNNLKHGWWMGYDENGKEIGRRYFWNGRELKGDKLTAHLDRLKAEGKNPNE</sequence>
<dbReference type="InterPro" id="IPR011652">
    <property type="entry name" value="MORN_2"/>
</dbReference>
<dbReference type="SUPFAM" id="SSF82185">
    <property type="entry name" value="Histone H3 K4-specific methyltransferase SET7/9 N-terminal domain"/>
    <property type="match status" value="2"/>
</dbReference>
<organism evidence="1 2">
    <name type="scientific">Wandonia haliotis</name>
    <dbReference type="NCBI Taxonomy" id="574963"/>
    <lineage>
        <taxon>Bacteria</taxon>
        <taxon>Pseudomonadati</taxon>
        <taxon>Bacteroidota</taxon>
        <taxon>Flavobacteriia</taxon>
        <taxon>Flavobacteriales</taxon>
        <taxon>Crocinitomicaceae</taxon>
        <taxon>Wandonia</taxon>
    </lineage>
</organism>
<dbReference type="EMBL" id="BAAAFH010000011">
    <property type="protein sequence ID" value="GAA0875371.1"/>
    <property type="molecule type" value="Genomic_DNA"/>
</dbReference>
<reference evidence="1 2" key="1">
    <citation type="journal article" date="2019" name="Int. J. Syst. Evol. Microbiol.">
        <title>The Global Catalogue of Microorganisms (GCM) 10K type strain sequencing project: providing services to taxonomists for standard genome sequencing and annotation.</title>
        <authorList>
            <consortium name="The Broad Institute Genomics Platform"/>
            <consortium name="The Broad Institute Genome Sequencing Center for Infectious Disease"/>
            <person name="Wu L."/>
            <person name="Ma J."/>
        </authorList>
    </citation>
    <scope>NUCLEOTIDE SEQUENCE [LARGE SCALE GENOMIC DNA]</scope>
    <source>
        <strain evidence="1 2">JCM 16083</strain>
    </source>
</reference>
<protein>
    <recommendedName>
        <fullName evidence="3">Toxin-antitoxin system YwqK family antitoxin</fullName>
    </recommendedName>
</protein>
<evidence type="ECO:0008006" key="3">
    <source>
        <dbReference type="Google" id="ProtNLM"/>
    </source>
</evidence>
<keyword evidence="2" id="KW-1185">Reference proteome</keyword>
<dbReference type="Pfam" id="PF07661">
    <property type="entry name" value="MORN_2"/>
    <property type="match status" value="3"/>
</dbReference>
<dbReference type="Gene3D" id="2.20.110.10">
    <property type="entry name" value="Histone H3 K4-specific methyltransferase SET7/9 N-terminal domain"/>
    <property type="match status" value="3"/>
</dbReference>
<proteinExistence type="predicted"/>
<dbReference type="Proteomes" id="UP001501126">
    <property type="component" value="Unassembled WGS sequence"/>
</dbReference>
<accession>A0ABN1MR75</accession>
<evidence type="ECO:0000313" key="1">
    <source>
        <dbReference type="EMBL" id="GAA0875371.1"/>
    </source>
</evidence>
<comment type="caution">
    <text evidence="1">The sequence shown here is derived from an EMBL/GenBank/DDBJ whole genome shotgun (WGS) entry which is preliminary data.</text>
</comment>
<dbReference type="PANTHER" id="PTHR33706">
    <property type="entry name" value="MORN VARIANT REPEAT PROTEIN"/>
    <property type="match status" value="1"/>
</dbReference>
<evidence type="ECO:0000313" key="2">
    <source>
        <dbReference type="Proteomes" id="UP001501126"/>
    </source>
</evidence>
<gene>
    <name evidence="1" type="ORF">GCM10009118_17800</name>
</gene>